<dbReference type="Proteomes" id="UP001144397">
    <property type="component" value="Unassembled WGS sequence"/>
</dbReference>
<dbReference type="Proteomes" id="UP001245370">
    <property type="component" value="Unassembled WGS sequence"/>
</dbReference>
<evidence type="ECO:0000313" key="1">
    <source>
        <dbReference type="EMBL" id="GLI22992.1"/>
    </source>
</evidence>
<gene>
    <name evidence="2" type="ORF">GGQ86_002748</name>
    <name evidence="1" type="ORF">XFLAVUS301_26660</name>
</gene>
<dbReference type="EMBL" id="JAVDPY010000004">
    <property type="protein sequence ID" value="MDR6334272.1"/>
    <property type="molecule type" value="Genomic_DNA"/>
</dbReference>
<reference evidence="2 4" key="2">
    <citation type="submission" date="2023-07" db="EMBL/GenBank/DDBJ databases">
        <title>Genomic Encyclopedia of Type Strains, Phase IV (KMG-IV): sequencing the most valuable type-strain genomes for metagenomic binning, comparative biology and taxonomic classification.</title>
        <authorList>
            <person name="Goeker M."/>
        </authorList>
    </citation>
    <scope>NUCLEOTIDE SEQUENCE [LARGE SCALE GENOMIC DNA]</scope>
    <source>
        <strain evidence="2 4">DSM 338</strain>
    </source>
</reference>
<dbReference type="GeneID" id="95763447"/>
<dbReference type="RefSeq" id="WP_281807895.1">
    <property type="nucleotide sequence ID" value="NZ_BSDO01000003.1"/>
</dbReference>
<name>A0A9W6CNA7_XANFL</name>
<reference evidence="1" key="1">
    <citation type="submission" date="2022-12" db="EMBL/GenBank/DDBJ databases">
        <title>Reference genome sequencing for broad-spectrum identification of bacterial and archaeal isolates by mass spectrometry.</title>
        <authorList>
            <person name="Sekiguchi Y."/>
            <person name="Tourlousse D.M."/>
        </authorList>
    </citation>
    <scope>NUCLEOTIDE SEQUENCE</scope>
    <source>
        <strain evidence="1">301</strain>
    </source>
</reference>
<evidence type="ECO:0000313" key="2">
    <source>
        <dbReference type="EMBL" id="MDR6334272.1"/>
    </source>
</evidence>
<evidence type="ECO:0000313" key="4">
    <source>
        <dbReference type="Proteomes" id="UP001245370"/>
    </source>
</evidence>
<dbReference type="AlphaFoldDB" id="A0A9W6CNA7"/>
<dbReference type="EMBL" id="BSDO01000003">
    <property type="protein sequence ID" value="GLI22992.1"/>
    <property type="molecule type" value="Genomic_DNA"/>
</dbReference>
<keyword evidence="4" id="KW-1185">Reference proteome</keyword>
<sequence>MQCQNKEDDFRQAVLDIVGGKEGQAIIIQVVDGNTITGFAPLSIGKDYLRCQVAAGTGQKEQIVPFHSITCVR</sequence>
<evidence type="ECO:0000313" key="3">
    <source>
        <dbReference type="Proteomes" id="UP001144397"/>
    </source>
</evidence>
<proteinExistence type="predicted"/>
<organism evidence="1 3">
    <name type="scientific">Xanthobacter flavus</name>
    <dbReference type="NCBI Taxonomy" id="281"/>
    <lineage>
        <taxon>Bacteria</taxon>
        <taxon>Pseudomonadati</taxon>
        <taxon>Pseudomonadota</taxon>
        <taxon>Alphaproteobacteria</taxon>
        <taxon>Hyphomicrobiales</taxon>
        <taxon>Xanthobacteraceae</taxon>
        <taxon>Xanthobacter</taxon>
    </lineage>
</organism>
<protein>
    <submittedName>
        <fullName evidence="1">Uncharacterized protein</fullName>
    </submittedName>
</protein>
<comment type="caution">
    <text evidence="1">The sequence shown here is derived from an EMBL/GenBank/DDBJ whole genome shotgun (WGS) entry which is preliminary data.</text>
</comment>
<accession>A0A9W6CNA7</accession>